<feature type="region of interest" description="Disordered" evidence="9">
    <location>
        <begin position="925"/>
        <end position="954"/>
    </location>
</feature>
<dbReference type="InterPro" id="IPR011989">
    <property type="entry name" value="ARM-like"/>
</dbReference>
<evidence type="ECO:0000313" key="12">
    <source>
        <dbReference type="Proteomes" id="UP000790833"/>
    </source>
</evidence>
<feature type="domain" description="Nuclear condensin complex subunit 3 C-terminal" evidence="10">
    <location>
        <begin position="703"/>
        <end position="1025"/>
    </location>
</feature>
<feature type="region of interest" description="Disordered" evidence="9">
    <location>
        <begin position="1172"/>
        <end position="1204"/>
    </location>
</feature>
<gene>
    <name evidence="11" type="ORF">KQ657_001114</name>
</gene>
<evidence type="ECO:0000313" key="11">
    <source>
        <dbReference type="EMBL" id="KAG7193001.1"/>
    </source>
</evidence>
<organism evidence="11 12">
    <name type="scientific">Scheffersomyces spartinae</name>
    <dbReference type="NCBI Taxonomy" id="45513"/>
    <lineage>
        <taxon>Eukaryota</taxon>
        <taxon>Fungi</taxon>
        <taxon>Dikarya</taxon>
        <taxon>Ascomycota</taxon>
        <taxon>Saccharomycotina</taxon>
        <taxon>Pichiomycetes</taxon>
        <taxon>Debaryomycetaceae</taxon>
        <taxon>Scheffersomyces</taxon>
    </lineage>
</organism>
<comment type="caution">
    <text evidence="11">The sequence shown here is derived from an EMBL/GenBank/DDBJ whole genome shotgun (WGS) entry which is preliminary data.</text>
</comment>
<evidence type="ECO:0000256" key="6">
    <source>
        <dbReference type="ARBA" id="ARBA00023067"/>
    </source>
</evidence>
<dbReference type="GO" id="GO:0007076">
    <property type="term" value="P:mitotic chromosome condensation"/>
    <property type="evidence" value="ECO:0007669"/>
    <property type="project" value="InterPro"/>
</dbReference>
<feature type="compositionally biased region" description="Basic residues" evidence="9">
    <location>
        <begin position="936"/>
        <end position="945"/>
    </location>
</feature>
<comment type="subcellular location">
    <subcellularLocation>
        <location evidence="1">Chromosome</location>
    </subcellularLocation>
</comment>
<dbReference type="GO" id="GO:0000793">
    <property type="term" value="C:condensed chromosome"/>
    <property type="evidence" value="ECO:0007669"/>
    <property type="project" value="TreeGrafter"/>
</dbReference>
<dbReference type="SUPFAM" id="SSF48371">
    <property type="entry name" value="ARM repeat"/>
    <property type="match status" value="1"/>
</dbReference>
<keyword evidence="3" id="KW-0158">Chromosome</keyword>
<name>A0A9P8AH66_9ASCO</name>
<evidence type="ECO:0000256" key="4">
    <source>
        <dbReference type="ARBA" id="ARBA00022618"/>
    </source>
</evidence>
<sequence>MARRKEKPVPPLVAGIVDADSLRNAMATLFQEAQHTTSSHRKLVIMLGLVFNKSVEIGLLDSFGFHFTKLINKSLGLKKGERAADRIAKYVAVFVGALNAEGGGGQTITTTKYDEDLVSRFVNYMVLHLLRGVDSKDKNVRFRVVQLLGYLIIQLQEIDHEVYQALRAVLIARLKDKESIVRIQAIVALSRFQSIEGDDIEDEDKNDLITEEVKKAMRCDEVAEVRRAALINLKRDKSTIPDLLERARDLNGINRRLVFTRLLKELGGYSVLTNKEREQLLTWSFNDRDELVVRASLKLVTGDWYTAVGNDLEELVGAFNVTKSEVAELTMQNIYKASHETLGLLNIDKINLKLLTVERVFILRTFYTYCDKNNLYEMIDSIYPESAELAVVLGKYLEVRMKQIESDKEASSLIATKNQRLRQFRNTRSQMLARMYKALADREKLKKTLVELSTEIDHINGYITEIKDRLYKLRTGLADRVPLQAGDEDPSEEDYFLSFTPEQLHGESKSAKKALKDVNEKVEEVKGQRNELKIKLTDLDLDFDNINNEIEITLSDSMQNQKLVEYNESLDDVNFIIENLLLIAADFDFGDEVGRREMLKVIREQLLRNHLTGQAFSEKLVEVTLRVLKRISYHERDFAAMCTEIVNDILDDGAQDDAEDTFHSAHDGFDEDSSSEDEEGSSHLKKKRKVETPFTIDEEIALRCLKITKHVLELIETPLEQDTSLSSLRFSLVNYALRQSDIADIYALGLECLGLFCLLDKSCAKDNFDMFLRKLKDTPESIRIICFKAIVDILSSYGVSGLEKEDIGFQIARSFFRNLKDDTMPKLQAVVAGGICKLFLADIFGETNKEVDLGNEHELQLLESLVITYFRTHTGVNEELRQTLSFCIPVYAFSYTTHQMRIAQLCGDCFFRLFPSEVIEEKVIDDDKEEEQQQGGRKKKRNRRTKKDEYKEGDEKRITELAPTRVLLQLIQWCDPRNIVNVSIEDANKSSSHLLLCASMLSILDDKDTSKSAKKAVVNSLGKLFFGDNITLPGMKSLQQSLNATKLIIYDDTLGTYDKHNRKNMQAFCESIDLAVAQLERKAELAGVLIIDLEPDVEADTGLNSEKEENPEEDKEEEVEEEEEEEGENQLVREDVQPKTDADLEMERTLDRIDKLLYEEEKVEYDIAMEDAEDAKETEAAEHLQTSDGGIEAIHGTENGTNNIEVDVRVEEEVHSSSSSG</sequence>
<dbReference type="GeneID" id="66114488"/>
<evidence type="ECO:0000256" key="1">
    <source>
        <dbReference type="ARBA" id="ARBA00004286"/>
    </source>
</evidence>
<dbReference type="GO" id="GO:0000796">
    <property type="term" value="C:condensin complex"/>
    <property type="evidence" value="ECO:0007669"/>
    <property type="project" value="InterPro"/>
</dbReference>
<comment type="similarity">
    <text evidence="2">Belongs to the CND3 (condensin subunit 3) family.</text>
</comment>
<dbReference type="PANTHER" id="PTHR14418:SF5">
    <property type="entry name" value="CONDENSIN COMPLEX SUBUNIT 3"/>
    <property type="match status" value="1"/>
</dbReference>
<evidence type="ECO:0000256" key="7">
    <source>
        <dbReference type="ARBA" id="ARBA00023306"/>
    </source>
</evidence>
<protein>
    <recommendedName>
        <fullName evidence="10">Nuclear condensin complex subunit 3 C-terminal domain-containing protein</fullName>
    </recommendedName>
</protein>
<reference evidence="11" key="1">
    <citation type="submission" date="2021-03" db="EMBL/GenBank/DDBJ databases">
        <authorList>
            <person name="Palmer J.M."/>
        </authorList>
    </citation>
    <scope>NUCLEOTIDE SEQUENCE</scope>
    <source>
        <strain evidence="11">ARV_011</strain>
    </source>
</reference>
<keyword evidence="7" id="KW-0131">Cell cycle</keyword>
<evidence type="ECO:0000256" key="3">
    <source>
        <dbReference type="ARBA" id="ARBA00022454"/>
    </source>
</evidence>
<keyword evidence="8" id="KW-0175">Coiled coil</keyword>
<evidence type="ECO:0000256" key="2">
    <source>
        <dbReference type="ARBA" id="ARBA00006533"/>
    </source>
</evidence>
<keyword evidence="5" id="KW-0498">Mitosis</keyword>
<dbReference type="GO" id="GO:0051301">
    <property type="term" value="P:cell division"/>
    <property type="evidence" value="ECO:0007669"/>
    <property type="project" value="UniProtKB-KW"/>
</dbReference>
<keyword evidence="6" id="KW-0226">DNA condensation</keyword>
<dbReference type="AlphaFoldDB" id="A0A9P8AH66"/>
<evidence type="ECO:0000259" key="10">
    <source>
        <dbReference type="Pfam" id="PF12719"/>
    </source>
</evidence>
<evidence type="ECO:0000256" key="5">
    <source>
        <dbReference type="ARBA" id="ARBA00022776"/>
    </source>
</evidence>
<dbReference type="Proteomes" id="UP000790833">
    <property type="component" value="Unassembled WGS sequence"/>
</dbReference>
<feature type="compositionally biased region" description="Acidic residues" evidence="9">
    <location>
        <begin position="669"/>
        <end position="679"/>
    </location>
</feature>
<feature type="compositionally biased region" description="Basic and acidic residues" evidence="9">
    <location>
        <begin position="1131"/>
        <end position="1142"/>
    </location>
</feature>
<dbReference type="EMBL" id="JAHMUF010000014">
    <property type="protein sequence ID" value="KAG7193001.1"/>
    <property type="molecule type" value="Genomic_DNA"/>
</dbReference>
<dbReference type="InterPro" id="IPR016024">
    <property type="entry name" value="ARM-type_fold"/>
</dbReference>
<dbReference type="OrthoDB" id="27187at2759"/>
<dbReference type="InterPro" id="IPR027165">
    <property type="entry name" value="CND3"/>
</dbReference>
<dbReference type="InterPro" id="IPR025977">
    <property type="entry name" value="Cnd3_C"/>
</dbReference>
<dbReference type="RefSeq" id="XP_043048550.1">
    <property type="nucleotide sequence ID" value="XM_043191918.1"/>
</dbReference>
<keyword evidence="12" id="KW-1185">Reference proteome</keyword>
<dbReference type="Pfam" id="PF12719">
    <property type="entry name" value="Cnd3"/>
    <property type="match status" value="1"/>
</dbReference>
<accession>A0A9P8AH66</accession>
<evidence type="ECO:0000256" key="9">
    <source>
        <dbReference type="SAM" id="MobiDB-lite"/>
    </source>
</evidence>
<keyword evidence="4" id="KW-0132">Cell division</keyword>
<feature type="region of interest" description="Disordered" evidence="9">
    <location>
        <begin position="661"/>
        <end position="686"/>
    </location>
</feature>
<dbReference type="PANTHER" id="PTHR14418">
    <property type="entry name" value="CONDENSIN COMPLEX SUBUNIT 3-RELATED"/>
    <property type="match status" value="1"/>
</dbReference>
<feature type="region of interest" description="Disordered" evidence="9">
    <location>
        <begin position="1099"/>
        <end position="1142"/>
    </location>
</feature>
<dbReference type="Gene3D" id="1.25.10.10">
    <property type="entry name" value="Leucine-rich Repeat Variant"/>
    <property type="match status" value="1"/>
</dbReference>
<evidence type="ECO:0000256" key="8">
    <source>
        <dbReference type="SAM" id="Coils"/>
    </source>
</evidence>
<feature type="coiled-coil region" evidence="8">
    <location>
        <begin position="508"/>
        <end position="549"/>
    </location>
</feature>
<proteinExistence type="inferred from homology"/>
<feature type="compositionally biased region" description="Acidic residues" evidence="9">
    <location>
        <begin position="1109"/>
        <end position="1128"/>
    </location>
</feature>